<evidence type="ECO:0000256" key="1">
    <source>
        <dbReference type="ARBA" id="ARBA00023125"/>
    </source>
</evidence>
<protein>
    <submittedName>
        <fullName evidence="4">TetR/AcrR family transcriptional regulator</fullName>
    </submittedName>
</protein>
<dbReference type="Gene3D" id="1.10.10.60">
    <property type="entry name" value="Homeodomain-like"/>
    <property type="match status" value="1"/>
</dbReference>
<reference evidence="4 5" key="1">
    <citation type="submission" date="2022-01" db="EMBL/GenBank/DDBJ databases">
        <title>Whole genome-based taxonomy of the Shewanellaceae.</title>
        <authorList>
            <person name="Martin-Rodriguez A.J."/>
        </authorList>
    </citation>
    <scope>NUCLEOTIDE SEQUENCE [LARGE SCALE GENOMIC DNA]</scope>
    <source>
        <strain evidence="4 5">DSM 17177</strain>
    </source>
</reference>
<accession>A0ABT0LJ63</accession>
<organism evidence="4 5">
    <name type="scientific">Shewanella surugensis</name>
    <dbReference type="NCBI Taxonomy" id="212020"/>
    <lineage>
        <taxon>Bacteria</taxon>
        <taxon>Pseudomonadati</taxon>
        <taxon>Pseudomonadota</taxon>
        <taxon>Gammaproteobacteria</taxon>
        <taxon>Alteromonadales</taxon>
        <taxon>Shewanellaceae</taxon>
        <taxon>Shewanella</taxon>
    </lineage>
</organism>
<dbReference type="InterPro" id="IPR009057">
    <property type="entry name" value="Homeodomain-like_sf"/>
</dbReference>
<dbReference type="EMBL" id="JAKIKS010000167">
    <property type="protein sequence ID" value="MCL1127500.1"/>
    <property type="molecule type" value="Genomic_DNA"/>
</dbReference>
<dbReference type="Gene3D" id="1.10.357.10">
    <property type="entry name" value="Tetracycline Repressor, domain 2"/>
    <property type="match status" value="1"/>
</dbReference>
<feature type="DNA-binding region" description="H-T-H motif" evidence="2">
    <location>
        <begin position="28"/>
        <end position="47"/>
    </location>
</feature>
<name>A0ABT0LJ63_9GAMM</name>
<dbReference type="InterPro" id="IPR001647">
    <property type="entry name" value="HTH_TetR"/>
</dbReference>
<proteinExistence type="predicted"/>
<dbReference type="Proteomes" id="UP001203423">
    <property type="component" value="Unassembled WGS sequence"/>
</dbReference>
<dbReference type="Pfam" id="PF00440">
    <property type="entry name" value="TetR_N"/>
    <property type="match status" value="1"/>
</dbReference>
<keyword evidence="1 2" id="KW-0238">DNA-binding</keyword>
<sequence>MNTKPSKKDKIIAAARELFTQYGFKTTSLDMIIKKTGGSRRNIYTYFDGRDGLIRAVLESIAEDVLRTFESLPPDDTPAKVWLTVLGETYLKTMTRYDVVGMFRQLIALSDEDHNIGKLAFSKGPEVLAKRVEGYLRYKCVCGNLKIDDARAAAYIFIEMIKGEFVLKALMTHSAALEEDQISEHVGVVVKMFLKGTENVSELRGIAY</sequence>
<dbReference type="PANTHER" id="PTHR30055:SF146">
    <property type="entry name" value="HTH-TYPE TRANSCRIPTIONAL DUAL REGULATOR CECR"/>
    <property type="match status" value="1"/>
</dbReference>
<dbReference type="PRINTS" id="PR00455">
    <property type="entry name" value="HTHTETR"/>
</dbReference>
<dbReference type="SUPFAM" id="SSF46689">
    <property type="entry name" value="Homeodomain-like"/>
    <property type="match status" value="1"/>
</dbReference>
<gene>
    <name evidence="4" type="ORF">L2764_24250</name>
</gene>
<dbReference type="PANTHER" id="PTHR30055">
    <property type="entry name" value="HTH-TYPE TRANSCRIPTIONAL REGULATOR RUTR"/>
    <property type="match status" value="1"/>
</dbReference>
<evidence type="ECO:0000259" key="3">
    <source>
        <dbReference type="PROSITE" id="PS50977"/>
    </source>
</evidence>
<dbReference type="RefSeq" id="WP_248942940.1">
    <property type="nucleotide sequence ID" value="NZ_JAKIKS010000167.1"/>
</dbReference>
<keyword evidence="5" id="KW-1185">Reference proteome</keyword>
<comment type="caution">
    <text evidence="4">The sequence shown here is derived from an EMBL/GenBank/DDBJ whole genome shotgun (WGS) entry which is preliminary data.</text>
</comment>
<evidence type="ECO:0000313" key="4">
    <source>
        <dbReference type="EMBL" id="MCL1127500.1"/>
    </source>
</evidence>
<evidence type="ECO:0000256" key="2">
    <source>
        <dbReference type="PROSITE-ProRule" id="PRU00335"/>
    </source>
</evidence>
<dbReference type="InterPro" id="IPR050109">
    <property type="entry name" value="HTH-type_TetR-like_transc_reg"/>
</dbReference>
<dbReference type="Pfam" id="PF14246">
    <property type="entry name" value="TetR_C_7"/>
    <property type="match status" value="1"/>
</dbReference>
<dbReference type="PROSITE" id="PS50977">
    <property type="entry name" value="HTH_TETR_2"/>
    <property type="match status" value="1"/>
</dbReference>
<dbReference type="InterPro" id="IPR039536">
    <property type="entry name" value="TetR_C_Proteobacteria"/>
</dbReference>
<evidence type="ECO:0000313" key="5">
    <source>
        <dbReference type="Proteomes" id="UP001203423"/>
    </source>
</evidence>
<feature type="domain" description="HTH tetR-type" evidence="3">
    <location>
        <begin position="5"/>
        <end position="65"/>
    </location>
</feature>